<evidence type="ECO:0000256" key="1">
    <source>
        <dbReference type="ARBA" id="ARBA00022729"/>
    </source>
</evidence>
<proteinExistence type="predicted"/>
<protein>
    <submittedName>
        <fullName evidence="4">M23 family metallopeptidase</fullName>
    </submittedName>
</protein>
<dbReference type="SUPFAM" id="SSF51261">
    <property type="entry name" value="Duplicated hybrid motif"/>
    <property type="match status" value="1"/>
</dbReference>
<dbReference type="RefSeq" id="WP_027200165.1">
    <property type="nucleotide sequence ID" value="NZ_CP069450.1"/>
</dbReference>
<dbReference type="CDD" id="cd12797">
    <property type="entry name" value="M23_peptidase"/>
    <property type="match status" value="1"/>
</dbReference>
<dbReference type="GeneID" id="93098883"/>
<evidence type="ECO:0000313" key="5">
    <source>
        <dbReference type="Proteomes" id="UP000654720"/>
    </source>
</evidence>
<dbReference type="PANTHER" id="PTHR21666">
    <property type="entry name" value="PEPTIDASE-RELATED"/>
    <property type="match status" value="1"/>
</dbReference>
<feature type="domain" description="M23ase beta-sheet core" evidence="3">
    <location>
        <begin position="105"/>
        <end position="198"/>
    </location>
</feature>
<accession>A0ABX7H396</accession>
<dbReference type="InterPro" id="IPR016047">
    <property type="entry name" value="M23ase_b-sheet_dom"/>
</dbReference>
<dbReference type="Pfam" id="PF01551">
    <property type="entry name" value="Peptidase_M23"/>
    <property type="match status" value="1"/>
</dbReference>
<feature type="signal peptide" evidence="2">
    <location>
        <begin position="1"/>
        <end position="21"/>
    </location>
</feature>
<dbReference type="Gene3D" id="2.70.70.10">
    <property type="entry name" value="Glucose Permease (Domain IIA)"/>
    <property type="match status" value="1"/>
</dbReference>
<sequence length="220" mass="24608">MRKITIAISAVLLTLNFPAKAQFNTVTYPNNRCNVGNDSQKTAAEDVLETRKMEMSDTDSSILTAADMKKKEQIARYLSVCYPLSSIKINSPYGYRKDPFSGKLKFHNGLDLHARNAKVYAMLAGKVVKIGQDRRAGKYVTLKHGNFTVSYCHLSRILAYEGQMVKAGDTVGITGNTGRSTGEHLHITLKHCGEYIDPQFFWDYIMSIRRSCVLILATES</sequence>
<evidence type="ECO:0000313" key="4">
    <source>
        <dbReference type="EMBL" id="QRO48531.1"/>
    </source>
</evidence>
<dbReference type="InterPro" id="IPR050570">
    <property type="entry name" value="Cell_wall_metabolism_enzyme"/>
</dbReference>
<name>A0ABX7H396_9BACT</name>
<keyword evidence="5" id="KW-1185">Reference proteome</keyword>
<dbReference type="EMBL" id="CP069450">
    <property type="protein sequence ID" value="QRO48531.1"/>
    <property type="molecule type" value="Genomic_DNA"/>
</dbReference>
<dbReference type="PANTHER" id="PTHR21666:SF289">
    <property type="entry name" value="L-ALA--D-GLU ENDOPEPTIDASE"/>
    <property type="match status" value="1"/>
</dbReference>
<organism evidence="4 5">
    <name type="scientific">Butyricimonas virosa</name>
    <dbReference type="NCBI Taxonomy" id="544645"/>
    <lineage>
        <taxon>Bacteria</taxon>
        <taxon>Pseudomonadati</taxon>
        <taxon>Bacteroidota</taxon>
        <taxon>Bacteroidia</taxon>
        <taxon>Bacteroidales</taxon>
        <taxon>Odoribacteraceae</taxon>
        <taxon>Butyricimonas</taxon>
    </lineage>
</organism>
<dbReference type="InterPro" id="IPR011055">
    <property type="entry name" value="Dup_hybrid_motif"/>
</dbReference>
<gene>
    <name evidence="4" type="ORF">I6J59_11220</name>
</gene>
<dbReference type="Proteomes" id="UP000654720">
    <property type="component" value="Chromosome"/>
</dbReference>
<feature type="chain" id="PRO_5046286717" evidence="2">
    <location>
        <begin position="22"/>
        <end position="220"/>
    </location>
</feature>
<evidence type="ECO:0000256" key="2">
    <source>
        <dbReference type="SAM" id="SignalP"/>
    </source>
</evidence>
<evidence type="ECO:0000259" key="3">
    <source>
        <dbReference type="Pfam" id="PF01551"/>
    </source>
</evidence>
<reference evidence="4 5" key="1">
    <citation type="submission" date="2021-02" db="EMBL/GenBank/DDBJ databases">
        <title>FDA dAtabase for Regulatory Grade micrObial Sequences (FDA-ARGOS): Supporting development and validation of Infectious Disease Dx tests.</title>
        <authorList>
            <person name="Carlson P."/>
            <person name="Fischbach M."/>
            <person name="Hastie J."/>
            <person name="Bilen M."/>
            <person name="Cheng A."/>
            <person name="Tallon L."/>
            <person name="Sadzewicz L."/>
            <person name="Zhao X."/>
            <person name="Boylan J."/>
            <person name="Ott S."/>
            <person name="Bowen H."/>
            <person name="Vavikolanu K."/>
            <person name="Mehta A."/>
            <person name="Aluvathingal J."/>
            <person name="Nadendla S."/>
            <person name="Yan Y."/>
            <person name="Sichtig H."/>
        </authorList>
    </citation>
    <scope>NUCLEOTIDE SEQUENCE [LARGE SCALE GENOMIC DNA]</scope>
    <source>
        <strain evidence="4 5">FDAARGOS_1229</strain>
    </source>
</reference>
<keyword evidence="1 2" id="KW-0732">Signal</keyword>